<gene>
    <name evidence="1" type="ORF">PsorP6_007942</name>
</gene>
<evidence type="ECO:0000313" key="2">
    <source>
        <dbReference type="Proteomes" id="UP001163321"/>
    </source>
</evidence>
<dbReference type="EMBL" id="CM047582">
    <property type="protein sequence ID" value="KAI9915018.1"/>
    <property type="molecule type" value="Genomic_DNA"/>
</dbReference>
<evidence type="ECO:0000313" key="1">
    <source>
        <dbReference type="EMBL" id="KAI9915018.1"/>
    </source>
</evidence>
<protein>
    <submittedName>
        <fullName evidence="1">Uncharacterized protein</fullName>
    </submittedName>
</protein>
<reference evidence="1 2" key="1">
    <citation type="journal article" date="2022" name="bioRxiv">
        <title>The genome of the oomycete Peronosclerospora sorghi, a cosmopolitan pathogen of maize and sorghum, is inflated with dispersed pseudogenes.</title>
        <authorList>
            <person name="Fletcher K."/>
            <person name="Martin F."/>
            <person name="Isakeit T."/>
            <person name="Cavanaugh K."/>
            <person name="Magill C."/>
            <person name="Michelmore R."/>
        </authorList>
    </citation>
    <scope>NUCLEOTIDE SEQUENCE [LARGE SCALE GENOMIC DNA]</scope>
    <source>
        <strain evidence="1">P6</strain>
    </source>
</reference>
<sequence length="83" mass="9425">MQSMLSLIDHSPLHIERVAIQHEDERVGRNAKLIYKNRVSALMLRGWIDMDSLIPAAAAAERLNQAVASSRREVEPLDRHQPT</sequence>
<keyword evidence="2" id="KW-1185">Reference proteome</keyword>
<proteinExistence type="predicted"/>
<dbReference type="Proteomes" id="UP001163321">
    <property type="component" value="Chromosome 3"/>
</dbReference>
<accession>A0ACC0WAP6</accession>
<name>A0ACC0WAP6_9STRA</name>
<comment type="caution">
    <text evidence="1">The sequence shown here is derived from an EMBL/GenBank/DDBJ whole genome shotgun (WGS) entry which is preliminary data.</text>
</comment>
<organism evidence="1 2">
    <name type="scientific">Peronosclerospora sorghi</name>
    <dbReference type="NCBI Taxonomy" id="230839"/>
    <lineage>
        <taxon>Eukaryota</taxon>
        <taxon>Sar</taxon>
        <taxon>Stramenopiles</taxon>
        <taxon>Oomycota</taxon>
        <taxon>Peronosporomycetes</taxon>
        <taxon>Peronosporales</taxon>
        <taxon>Peronosporaceae</taxon>
        <taxon>Peronosclerospora</taxon>
    </lineage>
</organism>